<evidence type="ECO:0000313" key="5">
    <source>
        <dbReference type="Proteomes" id="UP001500279"/>
    </source>
</evidence>
<feature type="signal peptide" evidence="2">
    <location>
        <begin position="1"/>
        <end position="20"/>
    </location>
</feature>
<feature type="domain" description="Solute-binding protein family 3/N-terminal" evidence="3">
    <location>
        <begin position="33"/>
        <end position="251"/>
    </location>
</feature>
<comment type="similarity">
    <text evidence="1">Belongs to the bacterial solute-binding protein SsuA/TauA family.</text>
</comment>
<proteinExistence type="inferred from homology"/>
<evidence type="ECO:0000256" key="2">
    <source>
        <dbReference type="SAM" id="SignalP"/>
    </source>
</evidence>
<gene>
    <name evidence="4" type="ORF">GCM10009107_26940</name>
</gene>
<keyword evidence="2" id="KW-0732">Signal</keyword>
<name>A0ABN1K2M8_9BURK</name>
<evidence type="ECO:0000313" key="4">
    <source>
        <dbReference type="EMBL" id="GAA0752807.1"/>
    </source>
</evidence>
<reference evidence="4 5" key="1">
    <citation type="journal article" date="2019" name="Int. J. Syst. Evol. Microbiol.">
        <title>The Global Catalogue of Microorganisms (GCM) 10K type strain sequencing project: providing services to taxonomists for standard genome sequencing and annotation.</title>
        <authorList>
            <consortium name="The Broad Institute Genomics Platform"/>
            <consortium name="The Broad Institute Genome Sequencing Center for Infectious Disease"/>
            <person name="Wu L."/>
            <person name="Ma J."/>
        </authorList>
    </citation>
    <scope>NUCLEOTIDE SEQUENCE [LARGE SCALE GENOMIC DNA]</scope>
    <source>
        <strain evidence="4 5">JCM 15503</strain>
    </source>
</reference>
<comment type="caution">
    <text evidence="4">The sequence shown here is derived from an EMBL/GenBank/DDBJ whole genome shotgun (WGS) entry which is preliminary data.</text>
</comment>
<organism evidence="4 5">
    <name type="scientific">Ideonella azotifigens</name>
    <dbReference type="NCBI Taxonomy" id="513160"/>
    <lineage>
        <taxon>Bacteria</taxon>
        <taxon>Pseudomonadati</taxon>
        <taxon>Pseudomonadota</taxon>
        <taxon>Betaproteobacteria</taxon>
        <taxon>Burkholderiales</taxon>
        <taxon>Sphaerotilaceae</taxon>
        <taxon>Ideonella</taxon>
    </lineage>
</organism>
<dbReference type="PANTHER" id="PTHR30024">
    <property type="entry name" value="ALIPHATIC SULFONATES-BINDING PROTEIN-RELATED"/>
    <property type="match status" value="1"/>
</dbReference>
<dbReference type="SUPFAM" id="SSF53850">
    <property type="entry name" value="Periplasmic binding protein-like II"/>
    <property type="match status" value="1"/>
</dbReference>
<accession>A0ABN1K2M8</accession>
<protein>
    <submittedName>
        <fullName evidence="4">NrtA/SsuA/CpmA family ABC transporter substrate-binding protein</fullName>
    </submittedName>
</protein>
<dbReference type="SMART" id="SM00062">
    <property type="entry name" value="PBPb"/>
    <property type="match status" value="1"/>
</dbReference>
<evidence type="ECO:0000256" key="1">
    <source>
        <dbReference type="ARBA" id="ARBA00010742"/>
    </source>
</evidence>
<keyword evidence="5" id="KW-1185">Reference proteome</keyword>
<dbReference type="EMBL" id="BAAAEW010000016">
    <property type="protein sequence ID" value="GAA0752807.1"/>
    <property type="molecule type" value="Genomic_DNA"/>
</dbReference>
<sequence length="324" mass="35014">MKRALVGMLAAWLLAGSAVAAPLVLAMSRGSVTLPVQVAQDEGYFEAEGLQLKLLPCNSGRECAEAVRSGRADLATASELIVALSERYDLSILATISASSHQIKLIARRSAGIRAVRDLAGKRVGTVTGSSAHYFVDSLLLFNGIDPAGVKVQNFDPTQLPQALSVHELDAVAIWEPLASLTLKQLGSDALVLPSPRVYTQYFNIVAPQGLMERRGPDMRRVLHALLRAERFMARHPDEARRAMQRMLDIDAAQADAYYREQDYRVRLDQALAATISAQIRWGMAAGLLKGRPAPPPGDPALAPRLIAPELLRTLSPAAVTLVN</sequence>
<dbReference type="RefSeq" id="WP_231012820.1">
    <property type="nucleotide sequence ID" value="NZ_BAAAEW010000016.1"/>
</dbReference>
<dbReference type="Proteomes" id="UP001500279">
    <property type="component" value="Unassembled WGS sequence"/>
</dbReference>
<evidence type="ECO:0000259" key="3">
    <source>
        <dbReference type="SMART" id="SM00062"/>
    </source>
</evidence>
<dbReference type="InterPro" id="IPR001638">
    <property type="entry name" value="Solute-binding_3/MltF_N"/>
</dbReference>
<dbReference type="Gene3D" id="3.40.190.10">
    <property type="entry name" value="Periplasmic binding protein-like II"/>
    <property type="match status" value="2"/>
</dbReference>
<dbReference type="PANTHER" id="PTHR30024:SF42">
    <property type="entry name" value="ALIPHATIC SULFONATES-BINDING PROTEIN-RELATED"/>
    <property type="match status" value="1"/>
</dbReference>
<feature type="chain" id="PRO_5046608368" evidence="2">
    <location>
        <begin position="21"/>
        <end position="324"/>
    </location>
</feature>
<dbReference type="Pfam" id="PF09084">
    <property type="entry name" value="NMT1"/>
    <property type="match status" value="1"/>
</dbReference>
<dbReference type="InterPro" id="IPR015168">
    <property type="entry name" value="SsuA/THI5"/>
</dbReference>